<name>A0AA35GAH2_9CAUD</name>
<organism evidence="1 2">
    <name type="scientific">Lokiarchaeia virus VerdaV1</name>
    <dbReference type="NCBI Taxonomy" id="3070170"/>
    <lineage>
        <taxon>Viruses</taxon>
        <taxon>Duplodnaviria</taxon>
        <taxon>Heunggongvirae</taxon>
        <taxon>Uroviricota</taxon>
        <taxon>Caudoviricetes</taxon>
        <taxon>Verdandiviridae</taxon>
        <taxon>Dolusvirus</taxon>
        <taxon>Dolusvirus shimokitaense</taxon>
    </lineage>
</organism>
<evidence type="ECO:0000313" key="1">
    <source>
        <dbReference type="EMBL" id="BDI54888.1"/>
    </source>
</evidence>
<sequence length="101" mass="12122">MKSIHFCTKQLIDDLMNYRILLTYRTIFIPRIYPKEIIKLKIRINGVDKMFCNGLVLNISPTQFKNIGHCFKTEINEKFKNKFNPEHWFFEILIDPIREGS</sequence>
<dbReference type="RefSeq" id="YP_010772484.1">
    <property type="nucleotide sequence ID" value="NC_074644.1"/>
</dbReference>
<dbReference type="EMBL" id="LC711077">
    <property type="protein sequence ID" value="BDI54888.1"/>
    <property type="molecule type" value="Genomic_DNA"/>
</dbReference>
<reference evidence="1 2" key="1">
    <citation type="journal article" date="2022" name="Nat. Microbiol.">
        <title>Three families of Asgard archaeal viruses identified in metagenome-assembled genomes.</title>
        <authorList>
            <person name="Medvedeva S."/>
            <person name="Sun J."/>
            <person name="Yutin N."/>
            <person name="Koonin E.V."/>
            <person name="Nunoura T."/>
            <person name="Rinke C."/>
            <person name="Krupovic M."/>
        </authorList>
    </citation>
    <scope>NUCLEOTIDE SEQUENCE [LARGE SCALE GENOMIC DNA]</scope>
    <source>
        <strain evidence="1">VerdaV1</strain>
    </source>
</reference>
<dbReference type="KEGG" id="vg:80402197"/>
<evidence type="ECO:0000313" key="2">
    <source>
        <dbReference type="Proteomes" id="UP001162252"/>
    </source>
</evidence>
<protein>
    <submittedName>
        <fullName evidence="1">Uncharacterized protein</fullName>
    </submittedName>
</protein>
<proteinExistence type="predicted"/>
<keyword evidence="2" id="KW-1185">Reference proteome</keyword>
<dbReference type="Proteomes" id="UP001162252">
    <property type="component" value="Segment"/>
</dbReference>
<accession>A0AA35GAH2</accession>
<dbReference type="GeneID" id="80402197"/>